<reference evidence="1 2" key="1">
    <citation type="submission" date="2022-10" db="EMBL/GenBank/DDBJ databases">
        <title>Comparative genomic analysis of Cohnella hashimotonis sp. nov., isolated from the International Space Station.</title>
        <authorList>
            <person name="Simpson A."/>
            <person name="Venkateswaran K."/>
        </authorList>
    </citation>
    <scope>NUCLEOTIDE SEQUENCE [LARGE SCALE GENOMIC DNA]</scope>
    <source>
        <strain evidence="1 2">DSM 18997</strain>
    </source>
</reference>
<dbReference type="EMBL" id="JAPDHZ010000002">
    <property type="protein sequence ID" value="MDG0789438.1"/>
    <property type="molecule type" value="Genomic_DNA"/>
</dbReference>
<evidence type="ECO:0000313" key="1">
    <source>
        <dbReference type="EMBL" id="MDG0789438.1"/>
    </source>
</evidence>
<protein>
    <submittedName>
        <fullName evidence="1">WG repeat-containing protein</fullName>
    </submittedName>
</protein>
<keyword evidence="2" id="KW-1185">Reference proteome</keyword>
<proteinExistence type="predicted"/>
<dbReference type="Pfam" id="PF14903">
    <property type="entry name" value="WG_beta_rep"/>
    <property type="match status" value="1"/>
</dbReference>
<accession>A0A9X4QK89</accession>
<dbReference type="Proteomes" id="UP001153387">
    <property type="component" value="Unassembled WGS sequence"/>
</dbReference>
<dbReference type="AlphaFoldDB" id="A0A9X4QK89"/>
<evidence type="ECO:0000313" key="2">
    <source>
        <dbReference type="Proteomes" id="UP001153387"/>
    </source>
</evidence>
<organism evidence="1 2">
    <name type="scientific">Cohnella ginsengisoli</name>
    <dbReference type="NCBI Taxonomy" id="425004"/>
    <lineage>
        <taxon>Bacteria</taxon>
        <taxon>Bacillati</taxon>
        <taxon>Bacillota</taxon>
        <taxon>Bacilli</taxon>
        <taxon>Bacillales</taxon>
        <taxon>Paenibacillaceae</taxon>
        <taxon>Cohnella</taxon>
    </lineage>
</organism>
<name>A0A9X4QK89_9BACL</name>
<dbReference type="RefSeq" id="WP_277565116.1">
    <property type="nucleotide sequence ID" value="NZ_JAPDHZ010000002.1"/>
</dbReference>
<gene>
    <name evidence="1" type="ORF">OMP38_00165</name>
</gene>
<sequence>MDKNGKIKIKPQFDLAHDFSEGRAVVEERAGEDSGFMIEDIFCLMGSVQSIDICIKYGFCVNIRPSR</sequence>
<comment type="caution">
    <text evidence="1">The sequence shown here is derived from an EMBL/GenBank/DDBJ whole genome shotgun (WGS) entry which is preliminary data.</text>
</comment>
<dbReference type="InterPro" id="IPR032774">
    <property type="entry name" value="WG_beta_rep"/>
</dbReference>